<evidence type="ECO:0000313" key="2">
    <source>
        <dbReference type="EMBL" id="NUU17185.1"/>
    </source>
</evidence>
<feature type="transmembrane region" description="Helical" evidence="1">
    <location>
        <begin position="12"/>
        <end position="34"/>
    </location>
</feature>
<comment type="caution">
    <text evidence="2">The sequence shown here is derived from an EMBL/GenBank/DDBJ whole genome shotgun (WGS) entry which is preliminary data.</text>
</comment>
<dbReference type="RefSeq" id="WP_175347056.1">
    <property type="nucleotide sequence ID" value="NZ_JABMCI010000060.1"/>
</dbReference>
<proteinExistence type="predicted"/>
<organism evidence="2 3">
    <name type="scientific">Cellulomonas humilata</name>
    <dbReference type="NCBI Taxonomy" id="144055"/>
    <lineage>
        <taxon>Bacteria</taxon>
        <taxon>Bacillati</taxon>
        <taxon>Actinomycetota</taxon>
        <taxon>Actinomycetes</taxon>
        <taxon>Micrococcales</taxon>
        <taxon>Cellulomonadaceae</taxon>
        <taxon>Cellulomonas</taxon>
    </lineage>
</organism>
<dbReference type="AlphaFoldDB" id="A0A7Y6DXB2"/>
<name>A0A7Y6DXB2_9CELL</name>
<dbReference type="Proteomes" id="UP000565724">
    <property type="component" value="Unassembled WGS sequence"/>
</dbReference>
<accession>A0A7Y6DXB2</accession>
<protein>
    <submittedName>
        <fullName evidence="2">Uncharacterized protein</fullName>
    </submittedName>
</protein>
<sequence length="176" mass="17803">MSELGTLVRGVARASGFLALFGVVLFAVVGLVMLRSASAPPSPTLTAPVVAGAAGQAGERTLAVWGADVTDPDAVTCTWLTPEQVPATLDLADEHLTADDSTLGVVTLVGTIYAPTTRDVTCTGGGMTSFAFANHQSGPPSSAVGVGFLVGAGVAALWATLMLTVTRPRRDGHLVT</sequence>
<reference evidence="2 3" key="1">
    <citation type="submission" date="2020-05" db="EMBL/GenBank/DDBJ databases">
        <title>Genome Sequencing of Type Strains.</title>
        <authorList>
            <person name="Lemaire J.F."/>
            <person name="Inderbitzin P."/>
            <person name="Gregorio O.A."/>
            <person name="Collins S.B."/>
            <person name="Wespe N."/>
            <person name="Knight-Connoni V."/>
        </authorList>
    </citation>
    <scope>NUCLEOTIDE SEQUENCE [LARGE SCALE GENOMIC DNA]</scope>
    <source>
        <strain evidence="2 3">ATCC 25174</strain>
    </source>
</reference>
<evidence type="ECO:0000256" key="1">
    <source>
        <dbReference type="SAM" id="Phobius"/>
    </source>
</evidence>
<feature type="transmembrane region" description="Helical" evidence="1">
    <location>
        <begin position="143"/>
        <end position="165"/>
    </location>
</feature>
<keyword evidence="1" id="KW-1133">Transmembrane helix</keyword>
<evidence type="ECO:0000313" key="3">
    <source>
        <dbReference type="Proteomes" id="UP000565724"/>
    </source>
</evidence>
<gene>
    <name evidence="2" type="ORF">HP550_07970</name>
</gene>
<dbReference type="EMBL" id="JABMCI010000060">
    <property type="protein sequence ID" value="NUU17185.1"/>
    <property type="molecule type" value="Genomic_DNA"/>
</dbReference>
<keyword evidence="1" id="KW-0812">Transmembrane</keyword>
<keyword evidence="3" id="KW-1185">Reference proteome</keyword>
<keyword evidence="1" id="KW-0472">Membrane</keyword>